<evidence type="ECO:0000256" key="3">
    <source>
        <dbReference type="ARBA" id="ARBA00004629"/>
    </source>
</evidence>
<proteinExistence type="inferred from homology"/>
<keyword evidence="12" id="KW-0206">Cytoskeleton</keyword>
<dbReference type="OrthoDB" id="2443965at2759"/>
<comment type="similarity">
    <text evidence="4">Belongs to the DASH complex DAD3 family.</text>
</comment>
<keyword evidence="8" id="KW-0493">Microtubule</keyword>
<reference evidence="20 21" key="1">
    <citation type="journal article" date="2018" name="MBio">
        <title>Comparative Genomics Reveals the Core Gene Toolbox for the Fungus-Insect Symbiosis.</title>
        <authorList>
            <person name="Wang Y."/>
            <person name="Stata M."/>
            <person name="Wang W."/>
            <person name="Stajich J.E."/>
            <person name="White M.M."/>
            <person name="Moncalvo J.M."/>
        </authorList>
    </citation>
    <scope>NUCLEOTIDE SEQUENCE [LARGE SCALE GENOMIC DNA]</scope>
    <source>
        <strain evidence="20 21">SWE-8-4</strain>
    </source>
</reference>
<evidence type="ECO:0000256" key="10">
    <source>
        <dbReference type="ARBA" id="ARBA00022829"/>
    </source>
</evidence>
<keyword evidence="6" id="KW-0963">Cytoplasm</keyword>
<evidence type="ECO:0000256" key="8">
    <source>
        <dbReference type="ARBA" id="ARBA00022701"/>
    </source>
</evidence>
<evidence type="ECO:0000256" key="12">
    <source>
        <dbReference type="ARBA" id="ARBA00023212"/>
    </source>
</evidence>
<evidence type="ECO:0000313" key="21">
    <source>
        <dbReference type="Proteomes" id="UP000245383"/>
    </source>
</evidence>
<dbReference type="GO" id="GO:0042729">
    <property type="term" value="C:DASH complex"/>
    <property type="evidence" value="ECO:0007669"/>
    <property type="project" value="InterPro"/>
</dbReference>
<evidence type="ECO:0000256" key="11">
    <source>
        <dbReference type="ARBA" id="ARBA00022838"/>
    </source>
</evidence>
<feature type="region of interest" description="Disordered" evidence="18">
    <location>
        <begin position="67"/>
        <end position="89"/>
    </location>
</feature>
<evidence type="ECO:0000256" key="15">
    <source>
        <dbReference type="ARBA" id="ARBA00023328"/>
    </source>
</evidence>
<keyword evidence="11" id="KW-0995">Kinetochore</keyword>
<keyword evidence="9" id="KW-0498">Mitosis</keyword>
<dbReference type="PANTHER" id="PTHR28017:SF1">
    <property type="entry name" value="DASH COMPLEX SUBUNIT DAD3"/>
    <property type="match status" value="1"/>
</dbReference>
<dbReference type="STRING" id="133385.A0A2T9YZG1"/>
<protein>
    <recommendedName>
        <fullName evidence="16">DASH complex subunit DAD3</fullName>
    </recommendedName>
    <alternativeName>
        <fullName evidence="17">Outer kinetochore protein DAD3</fullName>
    </alternativeName>
</protein>
<organism evidence="20 21">
    <name type="scientific">Smittium simulii</name>
    <dbReference type="NCBI Taxonomy" id="133385"/>
    <lineage>
        <taxon>Eukaryota</taxon>
        <taxon>Fungi</taxon>
        <taxon>Fungi incertae sedis</taxon>
        <taxon>Zoopagomycota</taxon>
        <taxon>Kickxellomycotina</taxon>
        <taxon>Harpellomycetes</taxon>
        <taxon>Harpellales</taxon>
        <taxon>Legeriomycetaceae</taxon>
        <taxon>Smittium</taxon>
    </lineage>
</organism>
<keyword evidence="5" id="KW-0158">Chromosome</keyword>
<name>A0A2T9YZG1_9FUNG</name>
<evidence type="ECO:0000256" key="7">
    <source>
        <dbReference type="ARBA" id="ARBA00022618"/>
    </source>
</evidence>
<evidence type="ECO:0000256" key="4">
    <source>
        <dbReference type="ARBA" id="ARBA00006277"/>
    </source>
</evidence>
<dbReference type="Pfam" id="PF08656">
    <property type="entry name" value="DASH_Dad3"/>
    <property type="match status" value="1"/>
</dbReference>
<keyword evidence="14" id="KW-0131">Cell cycle</keyword>
<dbReference type="GO" id="GO:0072686">
    <property type="term" value="C:mitotic spindle"/>
    <property type="evidence" value="ECO:0007669"/>
    <property type="project" value="InterPro"/>
</dbReference>
<evidence type="ECO:0000256" key="18">
    <source>
        <dbReference type="SAM" id="MobiDB-lite"/>
    </source>
</evidence>
<evidence type="ECO:0000256" key="14">
    <source>
        <dbReference type="ARBA" id="ARBA00023306"/>
    </source>
</evidence>
<dbReference type="EMBL" id="MBFR01000224">
    <property type="protein sequence ID" value="PVU91028.1"/>
    <property type="molecule type" value="Genomic_DNA"/>
</dbReference>
<dbReference type="AlphaFoldDB" id="A0A2T9YZG1"/>
<keyword evidence="13" id="KW-0539">Nucleus</keyword>
<evidence type="ECO:0000256" key="1">
    <source>
        <dbReference type="ARBA" id="ARBA00004123"/>
    </source>
</evidence>
<dbReference type="InterPro" id="IPR013965">
    <property type="entry name" value="DASH_Dad3"/>
</dbReference>
<dbReference type="GO" id="GO:0051301">
    <property type="term" value="P:cell division"/>
    <property type="evidence" value="ECO:0007669"/>
    <property type="project" value="UniProtKB-KW"/>
</dbReference>
<evidence type="ECO:0000313" key="19">
    <source>
        <dbReference type="EMBL" id="PVU91028.1"/>
    </source>
</evidence>
<evidence type="ECO:0000256" key="13">
    <source>
        <dbReference type="ARBA" id="ARBA00023242"/>
    </source>
</evidence>
<comment type="subcellular location">
    <subcellularLocation>
        <location evidence="3">Chromosome</location>
        <location evidence="3">Centromere</location>
        <location evidence="3">Kinetochore</location>
    </subcellularLocation>
    <subcellularLocation>
        <location evidence="2">Cytoplasm</location>
        <location evidence="2">Cytoskeleton</location>
        <location evidence="2">Spindle</location>
    </subcellularLocation>
    <subcellularLocation>
        <location evidence="1">Nucleus</location>
    </subcellularLocation>
</comment>
<keyword evidence="7" id="KW-0132">Cell division</keyword>
<evidence type="ECO:0000313" key="20">
    <source>
        <dbReference type="EMBL" id="PVU97723.1"/>
    </source>
</evidence>
<dbReference type="Proteomes" id="UP000245383">
    <property type="component" value="Unassembled WGS sequence"/>
</dbReference>
<feature type="compositionally biased region" description="Low complexity" evidence="18">
    <location>
        <begin position="74"/>
        <end position="89"/>
    </location>
</feature>
<evidence type="ECO:0000256" key="2">
    <source>
        <dbReference type="ARBA" id="ARBA00004186"/>
    </source>
</evidence>
<sequence length="89" mass="10225">MNSRLSEQESDLLSQYTTVNNQILKLNNVINTINSSELDKLSANMRNLEKKFYLVYTLFKSSIYGNSSTENSRNDTFNSNNFTTNCPEL</sequence>
<keyword evidence="10" id="KW-0159">Chromosome partition</keyword>
<dbReference type="GO" id="GO:0008608">
    <property type="term" value="P:attachment of spindle microtubules to kinetochore"/>
    <property type="evidence" value="ECO:0007669"/>
    <property type="project" value="InterPro"/>
</dbReference>
<dbReference type="GO" id="GO:0051010">
    <property type="term" value="F:microtubule plus-end binding"/>
    <property type="evidence" value="ECO:0007669"/>
    <property type="project" value="TreeGrafter"/>
</dbReference>
<dbReference type="EMBL" id="MBFR01000008">
    <property type="protein sequence ID" value="PVU97723.1"/>
    <property type="molecule type" value="Genomic_DNA"/>
</dbReference>
<evidence type="ECO:0000256" key="17">
    <source>
        <dbReference type="ARBA" id="ARBA00044305"/>
    </source>
</evidence>
<comment type="caution">
    <text evidence="20">The sequence shown here is derived from an EMBL/GenBank/DDBJ whole genome shotgun (WGS) entry which is preliminary data.</text>
</comment>
<evidence type="ECO:0000256" key="6">
    <source>
        <dbReference type="ARBA" id="ARBA00022490"/>
    </source>
</evidence>
<dbReference type="GO" id="GO:0005874">
    <property type="term" value="C:microtubule"/>
    <property type="evidence" value="ECO:0007669"/>
    <property type="project" value="UniProtKB-KW"/>
</dbReference>
<dbReference type="PANTHER" id="PTHR28017">
    <property type="entry name" value="DASH COMPLEX SUBUNIT DAD3"/>
    <property type="match status" value="1"/>
</dbReference>
<keyword evidence="21" id="KW-1185">Reference proteome</keyword>
<evidence type="ECO:0000256" key="16">
    <source>
        <dbReference type="ARBA" id="ARBA00044179"/>
    </source>
</evidence>
<keyword evidence="15" id="KW-0137">Centromere</keyword>
<accession>A0A2T9YZG1</accession>
<evidence type="ECO:0000256" key="5">
    <source>
        <dbReference type="ARBA" id="ARBA00022454"/>
    </source>
</evidence>
<evidence type="ECO:0000256" key="9">
    <source>
        <dbReference type="ARBA" id="ARBA00022776"/>
    </source>
</evidence>
<gene>
    <name evidence="20" type="ORF">BB561_000425</name>
    <name evidence="19" type="ORF">BB561_004601</name>
</gene>